<keyword evidence="1" id="KW-0732">Signal</keyword>
<dbReference type="AlphaFoldDB" id="A0AA36BU20"/>
<evidence type="ECO:0000256" key="1">
    <source>
        <dbReference type="SAM" id="SignalP"/>
    </source>
</evidence>
<evidence type="ECO:0000313" key="2">
    <source>
        <dbReference type="EMBL" id="CAI9740370.1"/>
    </source>
</evidence>
<dbReference type="Proteomes" id="UP001162480">
    <property type="component" value="Chromosome 24"/>
</dbReference>
<keyword evidence="3" id="KW-1185">Reference proteome</keyword>
<feature type="signal peptide" evidence="1">
    <location>
        <begin position="1"/>
        <end position="21"/>
    </location>
</feature>
<protein>
    <submittedName>
        <fullName evidence="2">Uncharacterized protein</fullName>
    </submittedName>
</protein>
<reference evidence="2" key="1">
    <citation type="submission" date="2023-08" db="EMBL/GenBank/DDBJ databases">
        <authorList>
            <person name="Alioto T."/>
            <person name="Alioto T."/>
            <person name="Gomez Garrido J."/>
        </authorList>
    </citation>
    <scope>NUCLEOTIDE SEQUENCE</scope>
</reference>
<dbReference type="EMBL" id="OX597837">
    <property type="protein sequence ID" value="CAI9740370.1"/>
    <property type="molecule type" value="Genomic_DNA"/>
</dbReference>
<evidence type="ECO:0000313" key="3">
    <source>
        <dbReference type="Proteomes" id="UP001162480"/>
    </source>
</evidence>
<proteinExistence type="predicted"/>
<name>A0AA36BU20_OCTVU</name>
<accession>A0AA36BU20</accession>
<sequence length="320" mass="36257">MTLGSAFTVTIFLVIMAEANGYFLLKDVVKFTEVAGELQARGYVLDIPAYSCREPVIDASSISWENFYNLDIYTKLSMAAAERTANKTDDANEFVQKIVQNPLLESDHVVPHEREDKFVPEQNGWFDFLKAKIDHQKDIKIWLKKVVDKNVYLKKFGENFPGKFATLSLHRLKHLKTICSNQVDGGEEERIMDFKILDLPAKTNEKVYLHVYKMKVWVDCESSTNMGGLNYEYTKYSFWPRKSLVDRMSSTSRDRGVEALKCFLKKVVGPEPVSNATTTTTQKPITTTTIKTTTAAPTTPAKDTQSTVNIHLIGDCEEAN</sequence>
<organism evidence="2 3">
    <name type="scientific">Octopus vulgaris</name>
    <name type="common">Common octopus</name>
    <dbReference type="NCBI Taxonomy" id="6645"/>
    <lineage>
        <taxon>Eukaryota</taxon>
        <taxon>Metazoa</taxon>
        <taxon>Spiralia</taxon>
        <taxon>Lophotrochozoa</taxon>
        <taxon>Mollusca</taxon>
        <taxon>Cephalopoda</taxon>
        <taxon>Coleoidea</taxon>
        <taxon>Octopodiformes</taxon>
        <taxon>Octopoda</taxon>
        <taxon>Incirrata</taxon>
        <taxon>Octopodidae</taxon>
        <taxon>Octopus</taxon>
    </lineage>
</organism>
<feature type="chain" id="PRO_5041220377" evidence="1">
    <location>
        <begin position="22"/>
        <end position="320"/>
    </location>
</feature>
<gene>
    <name evidence="2" type="ORF">OCTVUL_1B015251</name>
</gene>